<reference evidence="2" key="1">
    <citation type="journal article" date="2014" name="Int. J. Syst. Evol. Microbiol.">
        <title>Complete genome sequence of Corynebacterium casei LMG S-19264T (=DSM 44701T), isolated from a smear-ripened cheese.</title>
        <authorList>
            <consortium name="US DOE Joint Genome Institute (JGI-PGF)"/>
            <person name="Walter F."/>
            <person name="Albersmeier A."/>
            <person name="Kalinowski J."/>
            <person name="Ruckert C."/>
        </authorList>
    </citation>
    <scope>NUCLEOTIDE SEQUENCE</scope>
    <source>
        <strain evidence="2">CGMCC 1.6333</strain>
    </source>
</reference>
<feature type="compositionally biased region" description="Basic and acidic residues" evidence="1">
    <location>
        <begin position="102"/>
        <end position="160"/>
    </location>
</feature>
<gene>
    <name evidence="2" type="ORF">GCM10011351_26850</name>
</gene>
<proteinExistence type="predicted"/>
<dbReference type="Proteomes" id="UP000618460">
    <property type="component" value="Unassembled WGS sequence"/>
</dbReference>
<dbReference type="EMBL" id="BMLG01000020">
    <property type="protein sequence ID" value="GGM39331.1"/>
    <property type="molecule type" value="Genomic_DNA"/>
</dbReference>
<accession>A0A917TV25</accession>
<keyword evidence="3" id="KW-1185">Reference proteome</keyword>
<dbReference type="OrthoDB" id="1420602at1239"/>
<name>A0A917TV25_9BACI</name>
<dbReference type="RefSeq" id="WP_117156371.1">
    <property type="nucleotide sequence ID" value="NZ_BMLG01000020.1"/>
</dbReference>
<feature type="region of interest" description="Disordered" evidence="1">
    <location>
        <begin position="50"/>
        <end position="186"/>
    </location>
</feature>
<protein>
    <submittedName>
        <fullName evidence="2">Uncharacterized protein</fullName>
    </submittedName>
</protein>
<comment type="caution">
    <text evidence="2">The sequence shown here is derived from an EMBL/GenBank/DDBJ whole genome shotgun (WGS) entry which is preliminary data.</text>
</comment>
<evidence type="ECO:0000313" key="2">
    <source>
        <dbReference type="EMBL" id="GGM39331.1"/>
    </source>
</evidence>
<feature type="compositionally biased region" description="Acidic residues" evidence="1">
    <location>
        <begin position="88"/>
        <end position="101"/>
    </location>
</feature>
<dbReference type="AlphaFoldDB" id="A0A917TV25"/>
<feature type="compositionally biased region" description="Basic and acidic residues" evidence="1">
    <location>
        <begin position="167"/>
        <end position="186"/>
    </location>
</feature>
<sequence>MKKLVFKQGDSIIKTAENHLIKKRIKRKVFMLLALLLLFVVGCGTDQAVEGEEKAKNQSETTTEDNDSSETSELKQPSVVMKDNLTTNEEETENTGEEENNEKEQQVKQEANKEQEETPKEEPIEEKKEKVQETDASSDEKEEPKEEVKERDTSNDKKEEPTEEVTEESKEEVKEERDTSNDNKEEVKSIIAFNKLFPIRQSNTVSSEQRLKDHNNTLEYPEMKYYVDQLNKGFGNWVKGAYNWDYRNTNNKSSYLAYRGGGYFYDGKPMSANEQYNAIYQKIKEYQFVINSSFNYKYEDIFVHSTRGGYTIHGVMSFNYTSNNGSKIEGLQAGKTYNVRVEVEMNYATLKSTDNWNFWNYGDYGLLTITDEHFVSSFN</sequence>
<evidence type="ECO:0000313" key="3">
    <source>
        <dbReference type="Proteomes" id="UP000618460"/>
    </source>
</evidence>
<organism evidence="2 3">
    <name type="scientific">Paraliobacillus quinghaiensis</name>
    <dbReference type="NCBI Taxonomy" id="470815"/>
    <lineage>
        <taxon>Bacteria</taxon>
        <taxon>Bacillati</taxon>
        <taxon>Bacillota</taxon>
        <taxon>Bacilli</taxon>
        <taxon>Bacillales</taxon>
        <taxon>Bacillaceae</taxon>
        <taxon>Paraliobacillus</taxon>
    </lineage>
</organism>
<reference evidence="2" key="2">
    <citation type="submission" date="2020-09" db="EMBL/GenBank/DDBJ databases">
        <authorList>
            <person name="Sun Q."/>
            <person name="Zhou Y."/>
        </authorList>
    </citation>
    <scope>NUCLEOTIDE SEQUENCE</scope>
    <source>
        <strain evidence="2">CGMCC 1.6333</strain>
    </source>
</reference>
<evidence type="ECO:0000256" key="1">
    <source>
        <dbReference type="SAM" id="MobiDB-lite"/>
    </source>
</evidence>